<dbReference type="InterPro" id="IPR028359">
    <property type="entry name" value="UDP_ManNAc/GlcNAc_DH"/>
</dbReference>
<sequence>LRESPAIKIIELLKGKGAKVSYHDPLFPYFEIRGIDMKPIAMNAKMLKKFDCAILITDHTKLDYRLLAKNSRVILDTRNIFARLGISGKNIIKL</sequence>
<dbReference type="GO" id="GO:0051287">
    <property type="term" value="F:NAD binding"/>
    <property type="evidence" value="ECO:0007669"/>
    <property type="project" value="InterPro"/>
</dbReference>
<comment type="caution">
    <text evidence="2">The sequence shown here is derived from an EMBL/GenBank/DDBJ whole genome shotgun (WGS) entry which is preliminary data.</text>
</comment>
<feature type="domain" description="UDP-glucose/GDP-mannose dehydrogenase C-terminal" evidence="1">
    <location>
        <begin position="1"/>
        <end position="83"/>
    </location>
</feature>
<dbReference type="GO" id="GO:0016616">
    <property type="term" value="F:oxidoreductase activity, acting on the CH-OH group of donors, NAD or NADP as acceptor"/>
    <property type="evidence" value="ECO:0007669"/>
    <property type="project" value="InterPro"/>
</dbReference>
<evidence type="ECO:0000313" key="2">
    <source>
        <dbReference type="EMBL" id="GAF88600.1"/>
    </source>
</evidence>
<dbReference type="PANTHER" id="PTHR43491:SF1">
    <property type="entry name" value="UDP-N-ACETYL-D-MANNOSAMINE DEHYDROGENASE"/>
    <property type="match status" value="1"/>
</dbReference>
<protein>
    <recommendedName>
        <fullName evidence="1">UDP-glucose/GDP-mannose dehydrogenase C-terminal domain-containing protein</fullName>
    </recommendedName>
</protein>
<dbReference type="EMBL" id="BARS01015270">
    <property type="protein sequence ID" value="GAF88600.1"/>
    <property type="molecule type" value="Genomic_DNA"/>
</dbReference>
<organism evidence="2">
    <name type="scientific">marine sediment metagenome</name>
    <dbReference type="NCBI Taxonomy" id="412755"/>
    <lineage>
        <taxon>unclassified sequences</taxon>
        <taxon>metagenomes</taxon>
        <taxon>ecological metagenomes</taxon>
    </lineage>
</organism>
<dbReference type="SMART" id="SM00984">
    <property type="entry name" value="UDPG_MGDP_dh_C"/>
    <property type="match status" value="1"/>
</dbReference>
<dbReference type="AlphaFoldDB" id="X0UJD1"/>
<dbReference type="PANTHER" id="PTHR43491">
    <property type="entry name" value="UDP-N-ACETYL-D-MANNOSAMINE DEHYDROGENASE"/>
    <property type="match status" value="1"/>
</dbReference>
<name>X0UJD1_9ZZZZ</name>
<dbReference type="InterPro" id="IPR014027">
    <property type="entry name" value="UDP-Glc/GDP-Man_DH_C"/>
</dbReference>
<dbReference type="Pfam" id="PF03720">
    <property type="entry name" value="UDPG_MGDP_dh_C"/>
    <property type="match status" value="1"/>
</dbReference>
<dbReference type="GO" id="GO:0000271">
    <property type="term" value="P:polysaccharide biosynthetic process"/>
    <property type="evidence" value="ECO:0007669"/>
    <property type="project" value="InterPro"/>
</dbReference>
<dbReference type="Gene3D" id="3.40.50.720">
    <property type="entry name" value="NAD(P)-binding Rossmann-like Domain"/>
    <property type="match status" value="1"/>
</dbReference>
<reference evidence="2" key="1">
    <citation type="journal article" date="2014" name="Front. Microbiol.">
        <title>High frequency of phylogenetically diverse reductive dehalogenase-homologous genes in deep subseafloor sedimentary metagenomes.</title>
        <authorList>
            <person name="Kawai M."/>
            <person name="Futagami T."/>
            <person name="Toyoda A."/>
            <person name="Takaki Y."/>
            <person name="Nishi S."/>
            <person name="Hori S."/>
            <person name="Arai W."/>
            <person name="Tsubouchi T."/>
            <person name="Morono Y."/>
            <person name="Uchiyama I."/>
            <person name="Ito T."/>
            <person name="Fujiyama A."/>
            <person name="Inagaki F."/>
            <person name="Takami H."/>
        </authorList>
    </citation>
    <scope>NUCLEOTIDE SEQUENCE</scope>
    <source>
        <strain evidence="2">Expedition CK06-06</strain>
    </source>
</reference>
<evidence type="ECO:0000259" key="1">
    <source>
        <dbReference type="SMART" id="SM00984"/>
    </source>
</evidence>
<proteinExistence type="predicted"/>
<dbReference type="SUPFAM" id="SSF52413">
    <property type="entry name" value="UDP-glucose/GDP-mannose dehydrogenase C-terminal domain"/>
    <property type="match status" value="1"/>
</dbReference>
<dbReference type="InterPro" id="IPR036220">
    <property type="entry name" value="UDP-Glc/GDP-Man_DH_C_sf"/>
</dbReference>
<dbReference type="GO" id="GO:0016628">
    <property type="term" value="F:oxidoreductase activity, acting on the CH-CH group of donors, NAD or NADP as acceptor"/>
    <property type="evidence" value="ECO:0007669"/>
    <property type="project" value="InterPro"/>
</dbReference>
<accession>X0UJD1</accession>
<feature type="non-terminal residue" evidence="2">
    <location>
        <position position="1"/>
    </location>
</feature>
<gene>
    <name evidence="2" type="ORF">S01H1_25307</name>
</gene>